<comment type="catalytic activity">
    <reaction evidence="8">
        <text>Hydrolysis of terminal non-reducing beta-D-fructofuranoside residues in beta-D-fructofuranosides.</text>
        <dbReference type="EC" id="3.2.1.26"/>
    </reaction>
</comment>
<keyword evidence="9" id="KW-0963">Cytoplasm</keyword>
<dbReference type="AlphaFoldDB" id="A0A9D2FPW4"/>
<evidence type="ECO:0000256" key="6">
    <source>
        <dbReference type="ARBA" id="ARBA00023295"/>
    </source>
</evidence>
<keyword evidence="6 8" id="KW-0326">Glycosidase</keyword>
<evidence type="ECO:0000259" key="10">
    <source>
        <dbReference type="Pfam" id="PF00251"/>
    </source>
</evidence>
<dbReference type="InterPro" id="IPR013189">
    <property type="entry name" value="Glyco_hydro_32_C"/>
</dbReference>
<evidence type="ECO:0000256" key="3">
    <source>
        <dbReference type="ARBA" id="ARBA00012758"/>
    </source>
</evidence>
<comment type="pathway">
    <text evidence="1 9">Glycan biosynthesis; sucrose metabolism.</text>
</comment>
<reference evidence="12" key="2">
    <citation type="submission" date="2021-04" db="EMBL/GenBank/DDBJ databases">
        <authorList>
            <person name="Gilroy R."/>
        </authorList>
    </citation>
    <scope>NUCLEOTIDE SEQUENCE</scope>
    <source>
        <strain evidence="12">1068</strain>
    </source>
</reference>
<evidence type="ECO:0000256" key="1">
    <source>
        <dbReference type="ARBA" id="ARBA00004914"/>
    </source>
</evidence>
<accession>A0A9D2FPW4</accession>
<dbReference type="NCBIfam" id="TIGR01322">
    <property type="entry name" value="scrB_fam"/>
    <property type="match status" value="1"/>
</dbReference>
<name>A0A9D2FPW4_9FIRM</name>
<organism evidence="12 13">
    <name type="scientific">Candidatus Blautia pullicola</name>
    <dbReference type="NCBI Taxonomy" id="2838498"/>
    <lineage>
        <taxon>Bacteria</taxon>
        <taxon>Bacillati</taxon>
        <taxon>Bacillota</taxon>
        <taxon>Clostridia</taxon>
        <taxon>Lachnospirales</taxon>
        <taxon>Lachnospiraceae</taxon>
        <taxon>Blautia</taxon>
    </lineage>
</organism>
<dbReference type="EC" id="3.2.1.26" evidence="3 8"/>
<evidence type="ECO:0000259" key="11">
    <source>
        <dbReference type="Pfam" id="PF08244"/>
    </source>
</evidence>
<dbReference type="SUPFAM" id="SSF49899">
    <property type="entry name" value="Concanavalin A-like lectins/glucanases"/>
    <property type="match status" value="1"/>
</dbReference>
<comment type="function">
    <text evidence="9">Enables the bacterium to metabolize sucrose as a sole carbon source.</text>
</comment>
<proteinExistence type="inferred from homology"/>
<dbReference type="Gene3D" id="2.60.120.560">
    <property type="entry name" value="Exo-inulinase, domain 1"/>
    <property type="match status" value="1"/>
</dbReference>
<dbReference type="PANTHER" id="PTHR43101">
    <property type="entry name" value="BETA-FRUCTOSIDASE"/>
    <property type="match status" value="1"/>
</dbReference>
<evidence type="ECO:0000256" key="2">
    <source>
        <dbReference type="ARBA" id="ARBA00009902"/>
    </source>
</evidence>
<evidence type="ECO:0000256" key="8">
    <source>
        <dbReference type="RuleBase" id="RU362110"/>
    </source>
</evidence>
<comment type="caution">
    <text evidence="12">The sequence shown here is derived from an EMBL/GenBank/DDBJ whole genome shotgun (WGS) entry which is preliminary data.</text>
</comment>
<dbReference type="CDD" id="cd18623">
    <property type="entry name" value="GH32_ScrB-like"/>
    <property type="match status" value="1"/>
</dbReference>
<dbReference type="InterPro" id="IPR013320">
    <property type="entry name" value="ConA-like_dom_sf"/>
</dbReference>
<dbReference type="EMBL" id="DXBG01000045">
    <property type="protein sequence ID" value="HIZ64695.1"/>
    <property type="molecule type" value="Genomic_DNA"/>
</dbReference>
<dbReference type="InterPro" id="IPR001362">
    <property type="entry name" value="Glyco_hydro_32"/>
</dbReference>
<evidence type="ECO:0000256" key="4">
    <source>
        <dbReference type="ARBA" id="ARBA00019623"/>
    </source>
</evidence>
<evidence type="ECO:0000313" key="12">
    <source>
        <dbReference type="EMBL" id="HIZ64695.1"/>
    </source>
</evidence>
<dbReference type="PANTHER" id="PTHR43101:SF1">
    <property type="entry name" value="BETA-FRUCTOSIDASE"/>
    <property type="match status" value="1"/>
</dbReference>
<protein>
    <recommendedName>
        <fullName evidence="4 8">Sucrose-6-phosphate hydrolase</fullName>
        <ecNumber evidence="3 8">3.2.1.26</ecNumber>
    </recommendedName>
    <alternativeName>
        <fullName evidence="7 9">Invertase</fullName>
    </alternativeName>
</protein>
<evidence type="ECO:0000256" key="7">
    <source>
        <dbReference type="ARBA" id="ARBA00033367"/>
    </source>
</evidence>
<dbReference type="SUPFAM" id="SSF75005">
    <property type="entry name" value="Arabinanase/levansucrase/invertase"/>
    <property type="match status" value="1"/>
</dbReference>
<evidence type="ECO:0000313" key="13">
    <source>
        <dbReference type="Proteomes" id="UP000824056"/>
    </source>
</evidence>
<comment type="subcellular location">
    <subcellularLocation>
        <location evidence="9">Cytoplasm</location>
    </subcellularLocation>
</comment>
<sequence>MNVMRDVLASQAALAEKKAREEGKSREECWKTRFHIMPPAGWLNDPNGLCQYQGKYYFFFQYAPFSPYGGLKFWGLYTSEDLTDWSYQGIVLYPDSPWDCHGVYSGSAFTEDGELELFYTGNVKLEGDYDYIDKGREAYVLFTKSRDGENYSPKECLMGMEDYPRDYTCHIRDPKVWKEGDRYYMVLGGRKKNSQGAVLVYSSWDKKKWKYEKEITTSTPFGYMWECPDLFRLQGQQILSVSPQGVPRQEEAFQNLYASGYFFVEEDTGVEAETFREWDMGFDFYAPQTFRDDKGRRILAAWASVPDTEKEYGNPTTEHGWQHILTTPRELRLEQGKIYQYPVSEIGSLRTEEIPVSQREDIWLEQPCFDLEIEEIDSEEWEIAIEEDCRFSYKNHRAVLEFTGTLGAGRKARRARIDQVKSLRILADTSLLEIYVNHGETVFTSRYYPNRKERQISLKNLSGKVRLFGL</sequence>
<feature type="domain" description="Glycosyl hydrolase family 32 N-terminal" evidence="10">
    <location>
        <begin position="35"/>
        <end position="342"/>
    </location>
</feature>
<reference evidence="12" key="1">
    <citation type="journal article" date="2021" name="PeerJ">
        <title>Extensive microbial diversity within the chicken gut microbiome revealed by metagenomics and culture.</title>
        <authorList>
            <person name="Gilroy R."/>
            <person name="Ravi A."/>
            <person name="Getino M."/>
            <person name="Pursley I."/>
            <person name="Horton D.L."/>
            <person name="Alikhan N.F."/>
            <person name="Baker D."/>
            <person name="Gharbi K."/>
            <person name="Hall N."/>
            <person name="Watson M."/>
            <person name="Adriaenssens E.M."/>
            <person name="Foster-Nyarko E."/>
            <person name="Jarju S."/>
            <person name="Secka A."/>
            <person name="Antonio M."/>
            <person name="Oren A."/>
            <person name="Chaudhuri R.R."/>
            <person name="La Ragione R."/>
            <person name="Hildebrand F."/>
            <person name="Pallen M.J."/>
        </authorList>
    </citation>
    <scope>NUCLEOTIDE SEQUENCE</scope>
    <source>
        <strain evidence="12">1068</strain>
    </source>
</reference>
<dbReference type="InterPro" id="IPR018053">
    <property type="entry name" value="Glyco_hydro_32_AS"/>
</dbReference>
<dbReference type="InterPro" id="IPR013148">
    <property type="entry name" value="Glyco_hydro_32_N"/>
</dbReference>
<dbReference type="Pfam" id="PF00251">
    <property type="entry name" value="Glyco_hydro_32N"/>
    <property type="match status" value="1"/>
</dbReference>
<dbReference type="PROSITE" id="PS00609">
    <property type="entry name" value="GLYCOSYL_HYDROL_F32"/>
    <property type="match status" value="1"/>
</dbReference>
<comment type="similarity">
    <text evidence="2 8">Belongs to the glycosyl hydrolase 32 family.</text>
</comment>
<evidence type="ECO:0000256" key="5">
    <source>
        <dbReference type="ARBA" id="ARBA00022801"/>
    </source>
</evidence>
<keyword evidence="9" id="KW-0119">Carbohydrate metabolism</keyword>
<dbReference type="GO" id="GO:0005737">
    <property type="term" value="C:cytoplasm"/>
    <property type="evidence" value="ECO:0007669"/>
    <property type="project" value="UniProtKB-SubCell"/>
</dbReference>
<dbReference type="InterPro" id="IPR051214">
    <property type="entry name" value="GH32_Enzymes"/>
</dbReference>
<dbReference type="Proteomes" id="UP000824056">
    <property type="component" value="Unassembled WGS sequence"/>
</dbReference>
<evidence type="ECO:0000256" key="9">
    <source>
        <dbReference type="RuleBase" id="RU365015"/>
    </source>
</evidence>
<dbReference type="Gene3D" id="2.115.10.20">
    <property type="entry name" value="Glycosyl hydrolase domain, family 43"/>
    <property type="match status" value="1"/>
</dbReference>
<dbReference type="InterPro" id="IPR006232">
    <property type="entry name" value="Suc6P_hydrolase"/>
</dbReference>
<dbReference type="InterPro" id="IPR023296">
    <property type="entry name" value="Glyco_hydro_beta-prop_sf"/>
</dbReference>
<gene>
    <name evidence="12" type="ORF">H9809_02135</name>
</gene>
<keyword evidence="5 8" id="KW-0378">Hydrolase</keyword>
<dbReference type="GO" id="GO:0005975">
    <property type="term" value="P:carbohydrate metabolic process"/>
    <property type="evidence" value="ECO:0007669"/>
    <property type="project" value="InterPro"/>
</dbReference>
<dbReference type="SMART" id="SM00640">
    <property type="entry name" value="Glyco_32"/>
    <property type="match status" value="1"/>
</dbReference>
<dbReference type="GO" id="GO:0004564">
    <property type="term" value="F:beta-fructofuranosidase activity"/>
    <property type="evidence" value="ECO:0007669"/>
    <property type="project" value="UniProtKB-EC"/>
</dbReference>
<feature type="domain" description="Glycosyl hydrolase family 32 C-terminal" evidence="11">
    <location>
        <begin position="412"/>
        <end position="465"/>
    </location>
</feature>
<dbReference type="Pfam" id="PF08244">
    <property type="entry name" value="Glyco_hydro_32C"/>
    <property type="match status" value="1"/>
</dbReference>